<name>A0A6P2C9Y6_9ACTN</name>
<dbReference type="OrthoDB" id="3419910at2"/>
<accession>A0A6P2C9Y6</accession>
<feature type="chain" id="PRO_5039116833" evidence="2">
    <location>
        <begin position="20"/>
        <end position="311"/>
    </location>
</feature>
<sequence length="311" mass="31552">MTGAIVAALCMAAAGCAAASSASSATPSQVPSPAVSGGAGLTLSNAPGLSSAFGSTPLPRKTVIAGPPADPFAGTPADSWADGPAGIVLPAAKPIGGFSRDQVKFAYQRTRKLLIAANLNSTTLLGGAPTAFASLLTAGDRTWFLNGLNKKGVDKQGDALSTRGMVMSFPPGKAQLIGDVIKVHGVMHAHAAVDKAGYNVLDVDVDYIFVYAIEPPHNPASWMRIVNEVDWTLSFGNWAGAATTFEPSISTNGIGGVAGALCGTTDGYQHPDYPDNPSSEAQPTDSPSGTPVDPYVIGQPRLAGCQATTGT</sequence>
<organism evidence="3 4">
    <name type="scientific">Trebonia kvetii</name>
    <dbReference type="NCBI Taxonomy" id="2480626"/>
    <lineage>
        <taxon>Bacteria</taxon>
        <taxon>Bacillati</taxon>
        <taxon>Actinomycetota</taxon>
        <taxon>Actinomycetes</taxon>
        <taxon>Streptosporangiales</taxon>
        <taxon>Treboniaceae</taxon>
        <taxon>Trebonia</taxon>
    </lineage>
</organism>
<evidence type="ECO:0000313" key="3">
    <source>
        <dbReference type="EMBL" id="TVZ06373.1"/>
    </source>
</evidence>
<keyword evidence="2" id="KW-0732">Signal</keyword>
<evidence type="ECO:0000256" key="2">
    <source>
        <dbReference type="SAM" id="SignalP"/>
    </source>
</evidence>
<keyword evidence="4" id="KW-1185">Reference proteome</keyword>
<feature type="region of interest" description="Disordered" evidence="1">
    <location>
        <begin position="266"/>
        <end position="297"/>
    </location>
</feature>
<dbReference type="AlphaFoldDB" id="A0A6P2C9Y6"/>
<dbReference type="EMBL" id="RPFW01000001">
    <property type="protein sequence ID" value="TVZ06373.1"/>
    <property type="molecule type" value="Genomic_DNA"/>
</dbReference>
<comment type="caution">
    <text evidence="3">The sequence shown here is derived from an EMBL/GenBank/DDBJ whole genome shotgun (WGS) entry which is preliminary data.</text>
</comment>
<protein>
    <submittedName>
        <fullName evidence="3">Uncharacterized protein</fullName>
    </submittedName>
</protein>
<dbReference type="Proteomes" id="UP000460272">
    <property type="component" value="Unassembled WGS sequence"/>
</dbReference>
<evidence type="ECO:0000256" key="1">
    <source>
        <dbReference type="SAM" id="MobiDB-lite"/>
    </source>
</evidence>
<reference evidence="3 4" key="1">
    <citation type="submission" date="2018-11" db="EMBL/GenBank/DDBJ databases">
        <title>Trebonia kvetii gen.nov., sp.nov., a novel acidophilic actinobacterium, and proposal of the new actinobacterial family Treboniaceae fam. nov.</title>
        <authorList>
            <person name="Rapoport D."/>
            <person name="Sagova-Mareckova M."/>
            <person name="Sedlacek I."/>
            <person name="Provaznik J."/>
            <person name="Kralova S."/>
            <person name="Pavlinic D."/>
            <person name="Benes V."/>
            <person name="Kopecky J."/>
        </authorList>
    </citation>
    <scope>NUCLEOTIDE SEQUENCE [LARGE SCALE GENOMIC DNA]</scope>
    <source>
        <strain evidence="3 4">15Tr583</strain>
    </source>
</reference>
<gene>
    <name evidence="3" type="ORF">EAS64_02820</name>
</gene>
<proteinExistence type="predicted"/>
<evidence type="ECO:0000313" key="4">
    <source>
        <dbReference type="Proteomes" id="UP000460272"/>
    </source>
</evidence>
<feature type="signal peptide" evidence="2">
    <location>
        <begin position="1"/>
        <end position="19"/>
    </location>
</feature>
<feature type="compositionally biased region" description="Polar residues" evidence="1">
    <location>
        <begin position="276"/>
        <end position="289"/>
    </location>
</feature>